<comment type="caution">
    <text evidence="2">The sequence shown here is derived from an EMBL/GenBank/DDBJ whole genome shotgun (WGS) entry which is preliminary data.</text>
</comment>
<feature type="compositionally biased region" description="Low complexity" evidence="1">
    <location>
        <begin position="100"/>
        <end position="109"/>
    </location>
</feature>
<evidence type="ECO:0000313" key="3">
    <source>
        <dbReference type="Proteomes" id="UP000232688"/>
    </source>
</evidence>
<dbReference type="EMBL" id="LLXH01001587">
    <property type="protein sequence ID" value="PKC58263.1"/>
    <property type="molecule type" value="Genomic_DNA"/>
</dbReference>
<gene>
    <name evidence="2" type="ORF">RhiirA1_471241</name>
</gene>
<evidence type="ECO:0000256" key="1">
    <source>
        <dbReference type="SAM" id="MobiDB-lite"/>
    </source>
</evidence>
<reference evidence="2 3" key="1">
    <citation type="submission" date="2017-10" db="EMBL/GenBank/DDBJ databases">
        <title>Extensive intraspecific genome diversity in a model arbuscular mycorrhizal fungus.</title>
        <authorList>
            <person name="Chen E.C.H."/>
            <person name="Morin E."/>
            <person name="Baudet D."/>
            <person name="Noel J."/>
            <person name="Ndikumana S."/>
            <person name="Charron P."/>
            <person name="St-Onge C."/>
            <person name="Giorgi J."/>
            <person name="Grigoriev I.V."/>
            <person name="Roux C."/>
            <person name="Martin F.M."/>
            <person name="Corradi N."/>
        </authorList>
    </citation>
    <scope>NUCLEOTIDE SEQUENCE [LARGE SCALE GENOMIC DNA]</scope>
    <source>
        <strain evidence="2 3">A1</strain>
    </source>
</reference>
<protein>
    <submittedName>
        <fullName evidence="2">Uncharacterized protein</fullName>
    </submittedName>
</protein>
<sequence>MDSTNTFEIQTDTFEPFQLKVLALNYLQNQEISTILTSILKLNSCRHILRSILCKEKQNTFFVLCDDEELMTSLELDDTSENNDDERIPDASNRSANVQNNLENTSNENSENDFQNSATNDGNNIT</sequence>
<organism evidence="2 3">
    <name type="scientific">Rhizophagus irregularis</name>
    <dbReference type="NCBI Taxonomy" id="588596"/>
    <lineage>
        <taxon>Eukaryota</taxon>
        <taxon>Fungi</taxon>
        <taxon>Fungi incertae sedis</taxon>
        <taxon>Mucoromycota</taxon>
        <taxon>Glomeromycotina</taxon>
        <taxon>Glomeromycetes</taxon>
        <taxon>Glomerales</taxon>
        <taxon>Glomeraceae</taxon>
        <taxon>Rhizophagus</taxon>
    </lineage>
</organism>
<evidence type="ECO:0000313" key="2">
    <source>
        <dbReference type="EMBL" id="PKC58263.1"/>
    </source>
</evidence>
<dbReference type="VEuPathDB" id="FungiDB:RhiirA1_471241"/>
<accession>A0A2I1F6N6</accession>
<feature type="region of interest" description="Disordered" evidence="1">
    <location>
        <begin position="76"/>
        <end position="126"/>
    </location>
</feature>
<proteinExistence type="predicted"/>
<name>A0A2I1F6N6_9GLOM</name>
<dbReference type="VEuPathDB" id="FungiDB:FUN_009259"/>
<dbReference type="OrthoDB" id="10542701at2759"/>
<dbReference type="AlphaFoldDB" id="A0A2I1F6N6"/>
<feature type="compositionally biased region" description="Polar residues" evidence="1">
    <location>
        <begin position="113"/>
        <end position="126"/>
    </location>
</feature>
<reference evidence="2 3" key="2">
    <citation type="submission" date="2017-10" db="EMBL/GenBank/DDBJ databases">
        <title>Genome analyses suggest a sexual origin of heterokaryosis in a supposedly ancient asexual fungus.</title>
        <authorList>
            <person name="Corradi N."/>
            <person name="Sedzielewska K."/>
            <person name="Noel J."/>
            <person name="Charron P."/>
            <person name="Farinelli L."/>
            <person name="Marton T."/>
            <person name="Kruger M."/>
            <person name="Pelin A."/>
            <person name="Brachmann A."/>
            <person name="Corradi N."/>
        </authorList>
    </citation>
    <scope>NUCLEOTIDE SEQUENCE [LARGE SCALE GENOMIC DNA]</scope>
    <source>
        <strain evidence="2 3">A1</strain>
    </source>
</reference>
<dbReference type="Proteomes" id="UP000232688">
    <property type="component" value="Unassembled WGS sequence"/>
</dbReference>